<accession>G9NXS6</accession>
<evidence type="ECO:0000313" key="1">
    <source>
        <dbReference type="EMBL" id="EHK44256.1"/>
    </source>
</evidence>
<organism evidence="1 2">
    <name type="scientific">Hypocrea atroviridis (strain ATCC 20476 / IMI 206040)</name>
    <name type="common">Trichoderma atroviride</name>
    <dbReference type="NCBI Taxonomy" id="452589"/>
    <lineage>
        <taxon>Eukaryota</taxon>
        <taxon>Fungi</taxon>
        <taxon>Dikarya</taxon>
        <taxon>Ascomycota</taxon>
        <taxon>Pezizomycotina</taxon>
        <taxon>Sordariomycetes</taxon>
        <taxon>Hypocreomycetidae</taxon>
        <taxon>Hypocreales</taxon>
        <taxon>Hypocreaceae</taxon>
        <taxon>Trichoderma</taxon>
    </lineage>
</organism>
<evidence type="ECO:0000313" key="2">
    <source>
        <dbReference type="Proteomes" id="UP000005426"/>
    </source>
</evidence>
<reference evidence="1 2" key="1">
    <citation type="journal article" date="2011" name="Genome Biol.">
        <title>Comparative genome sequence analysis underscores mycoparasitism as the ancestral life style of Trichoderma.</title>
        <authorList>
            <person name="Kubicek C.P."/>
            <person name="Herrera-Estrella A."/>
            <person name="Seidl-Seiboth V."/>
            <person name="Martinez D.A."/>
            <person name="Druzhinina I.S."/>
            <person name="Thon M."/>
            <person name="Zeilinger S."/>
            <person name="Casas-Flores S."/>
            <person name="Horwitz B.A."/>
            <person name="Mukherjee P.K."/>
            <person name="Mukherjee M."/>
            <person name="Kredics L."/>
            <person name="Alcaraz L.D."/>
            <person name="Aerts A."/>
            <person name="Antal Z."/>
            <person name="Atanasova L."/>
            <person name="Cervantes-Badillo M.G."/>
            <person name="Challacombe J."/>
            <person name="Chertkov O."/>
            <person name="McCluskey K."/>
            <person name="Coulpier F."/>
            <person name="Deshpande N."/>
            <person name="von Doehren H."/>
            <person name="Ebbole D.J."/>
            <person name="Esquivel-Naranjo E.U."/>
            <person name="Fekete E."/>
            <person name="Flipphi M."/>
            <person name="Glaser F."/>
            <person name="Gomez-Rodriguez E.Y."/>
            <person name="Gruber S."/>
            <person name="Han C."/>
            <person name="Henrissat B."/>
            <person name="Hermosa R."/>
            <person name="Hernandez-Onate M."/>
            <person name="Karaffa L."/>
            <person name="Kosti I."/>
            <person name="Le Crom S."/>
            <person name="Lindquist E."/>
            <person name="Lucas S."/>
            <person name="Luebeck M."/>
            <person name="Luebeck P.S."/>
            <person name="Margeot A."/>
            <person name="Metz B."/>
            <person name="Misra M."/>
            <person name="Nevalainen H."/>
            <person name="Omann M."/>
            <person name="Packer N."/>
            <person name="Perrone G."/>
            <person name="Uresti-Rivera E.E."/>
            <person name="Salamov A."/>
            <person name="Schmoll M."/>
            <person name="Seiboth B."/>
            <person name="Shapiro H."/>
            <person name="Sukno S."/>
            <person name="Tamayo-Ramos J.A."/>
            <person name="Tisch D."/>
            <person name="Wiest A."/>
            <person name="Wilkinson H.H."/>
            <person name="Zhang M."/>
            <person name="Coutinho P.M."/>
            <person name="Kenerley C.M."/>
            <person name="Monte E."/>
            <person name="Baker S.E."/>
            <person name="Grigoriev I.V."/>
        </authorList>
    </citation>
    <scope>NUCLEOTIDE SEQUENCE [LARGE SCALE GENOMIC DNA]</scope>
    <source>
        <strain evidence="2">ATCC 20476 / IMI 206040</strain>
    </source>
</reference>
<dbReference type="AlphaFoldDB" id="G9NXS6"/>
<dbReference type="HOGENOM" id="CLU_1082054_0_0_1"/>
<gene>
    <name evidence="1" type="ORF">TRIATDRAFT_275539</name>
</gene>
<protein>
    <submittedName>
        <fullName evidence="1">Uncharacterized protein</fullName>
    </submittedName>
</protein>
<dbReference type="EMBL" id="ABDG02000025">
    <property type="protein sequence ID" value="EHK44256.1"/>
    <property type="molecule type" value="Genomic_DNA"/>
</dbReference>
<keyword evidence="2" id="KW-1185">Reference proteome</keyword>
<dbReference type="Proteomes" id="UP000005426">
    <property type="component" value="Unassembled WGS sequence"/>
</dbReference>
<name>G9NXS6_HYPAI</name>
<proteinExistence type="predicted"/>
<dbReference type="OrthoDB" id="10599315at2759"/>
<sequence>MTREYVLGQRLRIVNVSELPSYFGNLFLRLLVYREVFKGKYPQGFRLLELFVLDPITFTTTAFGYPGQYTSTVLCRSRYYYPGNSLSDRRTIEGKYRRMLPYAAIRCLSYECDQTPKKAAHAAYYPDVCSFSRTPLTQEQQGHKGEEPKSRELMGRTILLTAPSFSKSALSRSSITDPTSMVTGVRSHRMHSVKELYEIRGHMSYGFDDGGAAQLPPRVQAYVVNWGLDDLGKYMGNRKEIPPILNFVKSGCLTIVS</sequence>
<comment type="caution">
    <text evidence="1">The sequence shown here is derived from an EMBL/GenBank/DDBJ whole genome shotgun (WGS) entry which is preliminary data.</text>
</comment>